<dbReference type="AlphaFoldDB" id="A0A813IVZ6"/>
<dbReference type="PANTHER" id="PTHR43283">
    <property type="entry name" value="BETA-LACTAMASE-RELATED"/>
    <property type="match status" value="1"/>
</dbReference>
<dbReference type="EMBL" id="CAJNNW010014169">
    <property type="protein sequence ID" value="CAE8656287.1"/>
    <property type="molecule type" value="Genomic_DNA"/>
</dbReference>
<gene>
    <name evidence="3" type="ORF">PGLA2088_LOCUS12088</name>
</gene>
<evidence type="ECO:0000313" key="3">
    <source>
        <dbReference type="EMBL" id="CAE8656287.1"/>
    </source>
</evidence>
<feature type="region of interest" description="Disordered" evidence="1">
    <location>
        <begin position="464"/>
        <end position="508"/>
    </location>
</feature>
<evidence type="ECO:0000259" key="2">
    <source>
        <dbReference type="Pfam" id="PF00144"/>
    </source>
</evidence>
<dbReference type="InterPro" id="IPR001466">
    <property type="entry name" value="Beta-lactam-related"/>
</dbReference>
<dbReference type="InterPro" id="IPR012338">
    <property type="entry name" value="Beta-lactam/transpept-like"/>
</dbReference>
<protein>
    <recommendedName>
        <fullName evidence="2">Beta-lactamase-related domain-containing protein</fullName>
    </recommendedName>
</protein>
<reference evidence="3" key="1">
    <citation type="submission" date="2021-02" db="EMBL/GenBank/DDBJ databases">
        <authorList>
            <person name="Dougan E. K."/>
            <person name="Rhodes N."/>
            <person name="Thang M."/>
            <person name="Chan C."/>
        </authorList>
    </citation>
    <scope>NUCLEOTIDE SEQUENCE</scope>
</reference>
<dbReference type="Proteomes" id="UP000626109">
    <property type="component" value="Unassembled WGS sequence"/>
</dbReference>
<dbReference type="InterPro" id="IPR050789">
    <property type="entry name" value="Diverse_Enzym_Activities"/>
</dbReference>
<dbReference type="PANTHER" id="PTHR43283:SF3">
    <property type="entry name" value="BETA-LACTAMASE FAMILY PROTEIN (AFU_ORTHOLOGUE AFUA_5G07500)"/>
    <property type="match status" value="1"/>
</dbReference>
<evidence type="ECO:0000313" key="4">
    <source>
        <dbReference type="Proteomes" id="UP000626109"/>
    </source>
</evidence>
<comment type="caution">
    <text evidence="3">The sequence shown here is derived from an EMBL/GenBank/DDBJ whole genome shotgun (WGS) entry which is preliminary data.</text>
</comment>
<accession>A0A813IVZ6</accession>
<name>A0A813IVZ6_POLGL</name>
<sequence>MPAVRKVQKRAVKPVKLRRSASRHSLPLVTDTEGIDLSPLNATRKALRKRVDKGKIPGYCCAVVYKGKLLHEDAYGLACPKRGLKYGADVLMRVYCLSKPCVAVAILRLHDQGKLNVKDPIHKYVTSFRGARLVSHRNAVSKPGNLAKPITILNCLTHTAGLCYGKDKNQAPDSAESKACHHLVEGVEKGEFRDLAHFIDELAKVPLRAPAGKQYSYSFASDVLGRVVEIASGKSLGEYLKQELFGPLGMHDTGFSFPKSKGSRLAAVFGSRQSAMDLGAKASSLPKGSKALCRLDRERPEESRWSEGRRCKVESGGGSMGANMGGLVSTVADCSRFLAMLSQGGALDGVRVLEPDTVAAYCLPDLLPNVITSGKKQRANGSPFGWTALGEVGVARTKRDTPANTKDDFEIGEVGGGGAACTYWSINPNRDLATVWFTQLMDNDPYVKEEENIYLAARLAVPKSGQSDLHGNKQRKLQQGLHCGRPQARISQAVRKATKSNFKRRKPP</sequence>
<proteinExistence type="predicted"/>
<dbReference type="Gene3D" id="3.40.710.10">
    <property type="entry name" value="DD-peptidase/beta-lactamase superfamily"/>
    <property type="match status" value="1"/>
</dbReference>
<feature type="compositionally biased region" description="Basic residues" evidence="1">
    <location>
        <begin position="496"/>
        <end position="508"/>
    </location>
</feature>
<feature type="domain" description="Beta-lactamase-related" evidence="2">
    <location>
        <begin position="44"/>
        <end position="453"/>
    </location>
</feature>
<organism evidence="3 4">
    <name type="scientific">Polarella glacialis</name>
    <name type="common">Dinoflagellate</name>
    <dbReference type="NCBI Taxonomy" id="89957"/>
    <lineage>
        <taxon>Eukaryota</taxon>
        <taxon>Sar</taxon>
        <taxon>Alveolata</taxon>
        <taxon>Dinophyceae</taxon>
        <taxon>Suessiales</taxon>
        <taxon>Suessiaceae</taxon>
        <taxon>Polarella</taxon>
    </lineage>
</organism>
<evidence type="ECO:0000256" key="1">
    <source>
        <dbReference type="SAM" id="MobiDB-lite"/>
    </source>
</evidence>
<dbReference type="Pfam" id="PF00144">
    <property type="entry name" value="Beta-lactamase"/>
    <property type="match status" value="1"/>
</dbReference>
<dbReference type="SUPFAM" id="SSF56601">
    <property type="entry name" value="beta-lactamase/transpeptidase-like"/>
    <property type="match status" value="1"/>
</dbReference>